<evidence type="ECO:0000313" key="4">
    <source>
        <dbReference type="Proteomes" id="UP000292881"/>
    </source>
</evidence>
<dbReference type="Proteomes" id="UP000292881">
    <property type="component" value="Unassembled WGS sequence"/>
</dbReference>
<dbReference type="AlphaFoldDB" id="A0A4Q2JPU1"/>
<evidence type="ECO:0000256" key="1">
    <source>
        <dbReference type="SAM" id="MobiDB-lite"/>
    </source>
</evidence>
<evidence type="ECO:0000313" key="3">
    <source>
        <dbReference type="EMBL" id="RXZ48038.1"/>
    </source>
</evidence>
<feature type="region of interest" description="Disordered" evidence="1">
    <location>
        <begin position="140"/>
        <end position="161"/>
    </location>
</feature>
<dbReference type="OrthoDB" id="3415124at2"/>
<dbReference type="RefSeq" id="WP_129234505.1">
    <property type="nucleotide sequence ID" value="NZ_SDPL01000136.1"/>
</dbReference>
<evidence type="ECO:0000259" key="2">
    <source>
        <dbReference type="Pfam" id="PF13625"/>
    </source>
</evidence>
<reference evidence="3 4" key="1">
    <citation type="submission" date="2019-01" db="EMBL/GenBank/DDBJ databases">
        <authorList>
            <person name="Li J."/>
        </authorList>
    </citation>
    <scope>NUCLEOTIDE SEQUENCE [LARGE SCALE GENOMIC DNA]</scope>
    <source>
        <strain evidence="3 4">CGMCC 4.7180</strain>
    </source>
</reference>
<dbReference type="Pfam" id="PF13625">
    <property type="entry name" value="Helicase_C_3"/>
    <property type="match status" value="1"/>
</dbReference>
<keyword evidence="4" id="KW-1185">Reference proteome</keyword>
<comment type="caution">
    <text evidence="3">The sequence shown here is derived from an EMBL/GenBank/DDBJ whole genome shotgun (WGS) entry which is preliminary data.</text>
</comment>
<dbReference type="EMBL" id="SDPL01000136">
    <property type="protein sequence ID" value="RXZ48038.1"/>
    <property type="molecule type" value="Genomic_DNA"/>
</dbReference>
<dbReference type="InterPro" id="IPR032830">
    <property type="entry name" value="XPB/Ssl2_N"/>
</dbReference>
<protein>
    <recommendedName>
        <fullName evidence="2">Helicase XPB/Ssl2 N-terminal domain-containing protein</fullName>
    </recommendedName>
</protein>
<feature type="domain" description="Helicase XPB/Ssl2 N-terminal" evidence="2">
    <location>
        <begin position="352"/>
        <end position="479"/>
    </location>
</feature>
<gene>
    <name evidence="3" type="ORF">ESO86_08500</name>
</gene>
<organism evidence="3 4">
    <name type="scientific">Agromyces binzhouensis</name>
    <dbReference type="NCBI Taxonomy" id="1817495"/>
    <lineage>
        <taxon>Bacteria</taxon>
        <taxon>Bacillati</taxon>
        <taxon>Actinomycetota</taxon>
        <taxon>Actinomycetes</taxon>
        <taxon>Micrococcales</taxon>
        <taxon>Microbacteriaceae</taxon>
        <taxon>Agromyces</taxon>
    </lineage>
</organism>
<name>A0A4Q2JPU1_9MICO</name>
<accession>A0A4Q2JPU1</accession>
<proteinExistence type="predicted"/>
<sequence>MLVLAASLRAIPRERLAAALTTRELDHSSVRDLFDLAEALTATDSIDHAVDRLERPSLAVLAAAAATSDDAGWTDLGRLGDELRGLGADDLADALAADPASALERLEARLLLLRDGVRIHVPTEIAARLDSRLDDDLPSLESLAGHAPPVAVPGDRPDTGLLDRRAAETAHSTVAATAELLSGLAVQPARELAKGGFALPDAKRLAEAAGVELDEFPRLVRRAIEAGLIVRDGPVWLESDAGAEWIMLGTGSRWTRLAEAWRARIPAPLRELVVRRSEALSSSSIRDDVAWYYPGGGAWLRDGMDRLLEDAEALGLAVAGEPLETASLVLSGDLAGAADRLSRHFPKQVDKVYVQHDLTIVSPGPLEPSLDARLRTFAEVEGRDLASSYRVTAASVNRALAAGDSEEGIRAFLEEISLTGIPQPLAYLLSESAARFGAVRVGAADVSEAPARASVRSEDPQLIGTLLVDQSLSSLGLRQDGAHRLLSRFPPDVVFWGLSDARYPVAAEDAEGRIVRLRRHHVGHAPTPAPRTDPLEALLDRLAEADVEGGTEQAWLARQLEAAARAKETLTVTVRMPGGDTADYLLAPASVANGRLRARDRKSDIERTLPISAIAAVAPAPAGS</sequence>